<dbReference type="GO" id="GO:0016020">
    <property type="term" value="C:membrane"/>
    <property type="evidence" value="ECO:0007669"/>
    <property type="project" value="UniProtKB-SubCell"/>
</dbReference>
<feature type="transmembrane region" description="Helical" evidence="5">
    <location>
        <begin position="120"/>
        <end position="141"/>
    </location>
</feature>
<name>A0AAE8ZWB8_CAEBR</name>
<feature type="transmembrane region" description="Helical" evidence="5">
    <location>
        <begin position="148"/>
        <end position="166"/>
    </location>
</feature>
<dbReference type="Pfam" id="PF07690">
    <property type="entry name" value="MFS_1"/>
    <property type="match status" value="1"/>
</dbReference>
<dbReference type="InterPro" id="IPR020846">
    <property type="entry name" value="MFS_dom"/>
</dbReference>
<accession>A0AAE8ZWB8</accession>
<dbReference type="Proteomes" id="UP000827892">
    <property type="component" value="Chromosome X"/>
</dbReference>
<protein>
    <recommendedName>
        <fullName evidence="6">Major facilitator superfamily (MFS) profile domain-containing protein</fullName>
    </recommendedName>
</protein>
<feature type="transmembrane region" description="Helical" evidence="5">
    <location>
        <begin position="412"/>
        <end position="431"/>
    </location>
</feature>
<comment type="subcellular location">
    <subcellularLocation>
        <location evidence="1">Membrane</location>
        <topology evidence="1">Multi-pass membrane protein</topology>
    </subcellularLocation>
</comment>
<keyword evidence="3 5" id="KW-1133">Transmembrane helix</keyword>
<dbReference type="EMBL" id="CP090896">
    <property type="protein sequence ID" value="ULT84390.1"/>
    <property type="molecule type" value="Genomic_DNA"/>
</dbReference>
<dbReference type="AlphaFoldDB" id="A0AAE8ZWB8"/>
<dbReference type="PROSITE" id="PS50850">
    <property type="entry name" value="MFS"/>
    <property type="match status" value="1"/>
</dbReference>
<dbReference type="PANTHER" id="PTHR24064">
    <property type="entry name" value="SOLUTE CARRIER FAMILY 22 MEMBER"/>
    <property type="match status" value="1"/>
</dbReference>
<evidence type="ECO:0000256" key="5">
    <source>
        <dbReference type="SAM" id="Phobius"/>
    </source>
</evidence>
<evidence type="ECO:0000313" key="8">
    <source>
        <dbReference type="Proteomes" id="UP000827892"/>
    </source>
</evidence>
<dbReference type="Gene3D" id="1.20.1250.20">
    <property type="entry name" value="MFS general substrate transporter like domains"/>
    <property type="match status" value="1"/>
</dbReference>
<feature type="transmembrane region" description="Helical" evidence="5">
    <location>
        <begin position="385"/>
        <end position="406"/>
    </location>
</feature>
<organism evidence="7 8">
    <name type="scientific">Caenorhabditis briggsae</name>
    <dbReference type="NCBI Taxonomy" id="6238"/>
    <lineage>
        <taxon>Eukaryota</taxon>
        <taxon>Metazoa</taxon>
        <taxon>Ecdysozoa</taxon>
        <taxon>Nematoda</taxon>
        <taxon>Chromadorea</taxon>
        <taxon>Rhabditida</taxon>
        <taxon>Rhabditina</taxon>
        <taxon>Rhabditomorpha</taxon>
        <taxon>Rhabditoidea</taxon>
        <taxon>Rhabditidae</taxon>
        <taxon>Peloderinae</taxon>
        <taxon>Caenorhabditis</taxon>
    </lineage>
</organism>
<keyword evidence="2 5" id="KW-0812">Transmembrane</keyword>
<feature type="transmembrane region" description="Helical" evidence="5">
    <location>
        <begin position="208"/>
        <end position="226"/>
    </location>
</feature>
<dbReference type="GO" id="GO:0022857">
    <property type="term" value="F:transmembrane transporter activity"/>
    <property type="evidence" value="ECO:0007669"/>
    <property type="project" value="InterPro"/>
</dbReference>
<evidence type="ECO:0000256" key="4">
    <source>
        <dbReference type="ARBA" id="ARBA00023136"/>
    </source>
</evidence>
<reference evidence="7 8" key="1">
    <citation type="submission" date="2022-05" db="EMBL/GenBank/DDBJ databases">
        <title>Chromosome-level reference genomes for two strains of Caenorhabditis briggsae: an improved platform for comparative genomics.</title>
        <authorList>
            <person name="Stevens L."/>
            <person name="Andersen E.C."/>
        </authorList>
    </citation>
    <scope>NUCLEOTIDE SEQUENCE [LARGE SCALE GENOMIC DNA]</scope>
    <source>
        <strain evidence="7">QX1410_ONT</strain>
        <tissue evidence="7">Whole-organism</tissue>
    </source>
</reference>
<feature type="transmembrane region" description="Helical" evidence="5">
    <location>
        <begin position="477"/>
        <end position="498"/>
    </location>
</feature>
<evidence type="ECO:0000256" key="3">
    <source>
        <dbReference type="ARBA" id="ARBA00022989"/>
    </source>
</evidence>
<dbReference type="InterPro" id="IPR011701">
    <property type="entry name" value="MFS"/>
</dbReference>
<evidence type="ECO:0000313" key="7">
    <source>
        <dbReference type="EMBL" id="ULT84390.1"/>
    </source>
</evidence>
<sequence>MNCMLKMNAKEENIRLDGNSVSSDGGEVEKQSTFKFADIRRSLGEDYGLYELRLLFLTQLGYVPIAAAMLLTTFIEPSTQWCETLKKSESAWTTVKHEEFYSISVDHGFSCGASSHENKALVSSLLMWGALIGSFFCGFLSDKIGRKPVWLGCLMMVTIGHFALAFSNHLPWFAVCTAFGTLGFFCGGYMVTNFVILTEGFELAKSRLLAVSFNGWSLSMTVNALVANYTQYYVPFHGVFAAFGVILTVLGVTTCYESCRWLSANGRHREAKKVALQIVAVNDKRAIDEDDIEVLKWFEILGFSEPTHTEERRTWSTLFKSSRLLKPTVLMCYSFFASSIVSFGFYFSLDVLPGNRFWNQGFMGVSKFALGFTPFILNNFTSKRIIAIFSVGVCWICALLIIPVQYSNNEKWHLVYIALSLIISAGIDPTWKINHLYSAELFPTSVRSMARGVCNAGGRFGSVLAPMIVYLNTFNVLISNAVFAVLLFIQLAMIMAFLPNDSDKDADEMNDE</sequence>
<feature type="transmembrane region" description="Helical" evidence="5">
    <location>
        <begin position="330"/>
        <end position="349"/>
    </location>
</feature>
<feature type="transmembrane region" description="Helical" evidence="5">
    <location>
        <begin position="232"/>
        <end position="252"/>
    </location>
</feature>
<feature type="transmembrane region" description="Helical" evidence="5">
    <location>
        <begin position="54"/>
        <end position="75"/>
    </location>
</feature>
<evidence type="ECO:0000259" key="6">
    <source>
        <dbReference type="PROSITE" id="PS50850"/>
    </source>
</evidence>
<evidence type="ECO:0000256" key="1">
    <source>
        <dbReference type="ARBA" id="ARBA00004141"/>
    </source>
</evidence>
<feature type="transmembrane region" description="Helical" evidence="5">
    <location>
        <begin position="361"/>
        <end position="378"/>
    </location>
</feature>
<feature type="domain" description="Major facilitator superfamily (MFS) profile" evidence="6">
    <location>
        <begin position="54"/>
        <end position="502"/>
    </location>
</feature>
<gene>
    <name evidence="7" type="ORF">L3Y34_013219</name>
</gene>
<feature type="transmembrane region" description="Helical" evidence="5">
    <location>
        <begin position="172"/>
        <end position="196"/>
    </location>
</feature>
<dbReference type="SUPFAM" id="SSF103473">
    <property type="entry name" value="MFS general substrate transporter"/>
    <property type="match status" value="1"/>
</dbReference>
<evidence type="ECO:0000256" key="2">
    <source>
        <dbReference type="ARBA" id="ARBA00022692"/>
    </source>
</evidence>
<proteinExistence type="predicted"/>
<keyword evidence="4 5" id="KW-0472">Membrane</keyword>
<dbReference type="InterPro" id="IPR036259">
    <property type="entry name" value="MFS_trans_sf"/>
</dbReference>